<sequence length="242" mass="27027">MIISLRLRIITVLVAFSLLGAFTNALPTRDKKSQAATPEDKKTPASKPLHHVLAAFKRPTVAISEPLELWISSRTVKRKSGKIDLQSWTLRIGDQVVHSVLEPETRAAASIFHFRPKITAMVTEKAQLPKERYKKIPLGNAAFLSEGDKFTMMAKLEKIKMKPITEEEGTCVWFLKSALELLARQGKIEGGQVPKAFTELYNEQHTMIRAAYMAAFQEEYAKLKRPGATVVKGKGQGKKKAI</sequence>
<feature type="signal peptide" evidence="1">
    <location>
        <begin position="1"/>
        <end position="25"/>
    </location>
</feature>
<evidence type="ECO:0000313" key="2">
    <source>
        <dbReference type="EMBL" id="KAF9064342.1"/>
    </source>
</evidence>
<keyword evidence="1" id="KW-0732">Signal</keyword>
<feature type="chain" id="PRO_5040494159" evidence="1">
    <location>
        <begin position="26"/>
        <end position="242"/>
    </location>
</feature>
<evidence type="ECO:0000256" key="1">
    <source>
        <dbReference type="SAM" id="SignalP"/>
    </source>
</evidence>
<protein>
    <submittedName>
        <fullName evidence="2">Uncharacterized protein</fullName>
    </submittedName>
</protein>
<name>A0A9P5PJG4_9AGAR</name>
<evidence type="ECO:0000313" key="3">
    <source>
        <dbReference type="Proteomes" id="UP000772434"/>
    </source>
</evidence>
<reference evidence="2" key="1">
    <citation type="submission" date="2020-11" db="EMBL/GenBank/DDBJ databases">
        <authorList>
            <consortium name="DOE Joint Genome Institute"/>
            <person name="Ahrendt S."/>
            <person name="Riley R."/>
            <person name="Andreopoulos W."/>
            <person name="Labutti K."/>
            <person name="Pangilinan J."/>
            <person name="Ruiz-Duenas F.J."/>
            <person name="Barrasa J.M."/>
            <person name="Sanchez-Garcia M."/>
            <person name="Camarero S."/>
            <person name="Miyauchi S."/>
            <person name="Serrano A."/>
            <person name="Linde D."/>
            <person name="Babiker R."/>
            <person name="Drula E."/>
            <person name="Ayuso-Fernandez I."/>
            <person name="Pacheco R."/>
            <person name="Padilla G."/>
            <person name="Ferreira P."/>
            <person name="Barriuso J."/>
            <person name="Kellner H."/>
            <person name="Castanera R."/>
            <person name="Alfaro M."/>
            <person name="Ramirez L."/>
            <person name="Pisabarro A.G."/>
            <person name="Kuo A."/>
            <person name="Tritt A."/>
            <person name="Lipzen A."/>
            <person name="He G."/>
            <person name="Yan M."/>
            <person name="Ng V."/>
            <person name="Cullen D."/>
            <person name="Martin F."/>
            <person name="Rosso M.-N."/>
            <person name="Henrissat B."/>
            <person name="Hibbett D."/>
            <person name="Martinez A.T."/>
            <person name="Grigoriev I.V."/>
        </authorList>
    </citation>
    <scope>NUCLEOTIDE SEQUENCE</scope>
    <source>
        <strain evidence="2">AH 40177</strain>
    </source>
</reference>
<accession>A0A9P5PJG4</accession>
<proteinExistence type="predicted"/>
<dbReference type="EMBL" id="JADNRY010000125">
    <property type="protein sequence ID" value="KAF9064342.1"/>
    <property type="molecule type" value="Genomic_DNA"/>
</dbReference>
<organism evidence="2 3">
    <name type="scientific">Rhodocollybia butyracea</name>
    <dbReference type="NCBI Taxonomy" id="206335"/>
    <lineage>
        <taxon>Eukaryota</taxon>
        <taxon>Fungi</taxon>
        <taxon>Dikarya</taxon>
        <taxon>Basidiomycota</taxon>
        <taxon>Agaricomycotina</taxon>
        <taxon>Agaricomycetes</taxon>
        <taxon>Agaricomycetidae</taxon>
        <taxon>Agaricales</taxon>
        <taxon>Marasmiineae</taxon>
        <taxon>Omphalotaceae</taxon>
        <taxon>Rhodocollybia</taxon>
    </lineage>
</organism>
<comment type="caution">
    <text evidence="2">The sequence shown here is derived from an EMBL/GenBank/DDBJ whole genome shotgun (WGS) entry which is preliminary data.</text>
</comment>
<dbReference type="AlphaFoldDB" id="A0A9P5PJG4"/>
<dbReference type="Proteomes" id="UP000772434">
    <property type="component" value="Unassembled WGS sequence"/>
</dbReference>
<keyword evidence="3" id="KW-1185">Reference proteome</keyword>
<gene>
    <name evidence="2" type="ORF">BDP27DRAFT_1450779</name>
</gene>